<feature type="domain" description="Glycosyl transferase family 1" evidence="1">
    <location>
        <begin position="205"/>
        <end position="371"/>
    </location>
</feature>
<dbReference type="Gene3D" id="3.40.50.2000">
    <property type="entry name" value="Glycogen Phosphorylase B"/>
    <property type="match status" value="2"/>
</dbReference>
<evidence type="ECO:0000259" key="1">
    <source>
        <dbReference type="Pfam" id="PF00534"/>
    </source>
</evidence>
<protein>
    <submittedName>
        <fullName evidence="2">Glycosyl transferase</fullName>
    </submittedName>
</protein>
<dbReference type="SUPFAM" id="SSF53756">
    <property type="entry name" value="UDP-Glycosyltransferase/glycogen phosphorylase"/>
    <property type="match status" value="1"/>
</dbReference>
<dbReference type="AlphaFoldDB" id="A0A1Z1EDS0"/>
<name>A0A1Z1EDS0_ESCAL</name>
<organism evidence="2">
    <name type="scientific">Escherichia albertii</name>
    <dbReference type="NCBI Taxonomy" id="208962"/>
    <lineage>
        <taxon>Bacteria</taxon>
        <taxon>Pseudomonadati</taxon>
        <taxon>Pseudomonadota</taxon>
        <taxon>Gammaproteobacteria</taxon>
        <taxon>Enterobacterales</taxon>
        <taxon>Enterobacteriaceae</taxon>
        <taxon>Escherichia</taxon>
    </lineage>
</organism>
<dbReference type="InterPro" id="IPR001296">
    <property type="entry name" value="Glyco_trans_1"/>
</dbReference>
<keyword evidence="2" id="KW-0808">Transferase</keyword>
<dbReference type="EMBL" id="KY574574">
    <property type="protein sequence ID" value="ARO73142.1"/>
    <property type="molecule type" value="Genomic_DNA"/>
</dbReference>
<dbReference type="CDD" id="cd03794">
    <property type="entry name" value="GT4_WbuB-like"/>
    <property type="match status" value="1"/>
</dbReference>
<dbReference type="GO" id="GO:0016757">
    <property type="term" value="F:glycosyltransferase activity"/>
    <property type="evidence" value="ECO:0007669"/>
    <property type="project" value="InterPro"/>
</dbReference>
<dbReference type="GO" id="GO:1901135">
    <property type="term" value="P:carbohydrate derivative metabolic process"/>
    <property type="evidence" value="ECO:0007669"/>
    <property type="project" value="UniProtKB-ARBA"/>
</dbReference>
<accession>A0A1Z1EDS0</accession>
<evidence type="ECO:0000313" key="2">
    <source>
        <dbReference type="EMBL" id="ARO73142.1"/>
    </source>
</evidence>
<sequence length="405" mass="46625">MHFALIIDDYLPSSTRVASKMFHELACSFVNSGHRVTVITPYHGNGSRLKKKYLDGVEIWYFKNPRVKDVGKIKRAIAETVLSLNAWMAIRYETEVRTFDAIVYYSPSIFFGPLIRKIKSQSKCFSYLILRDIFPQWSVDAGLIKAGSLIEKYFRFFEKYNYSQADYIGLMSKKNVELFNSKYSGYSTGVLHNWARFERIYYEPKYRQSLGLNNKVIFLYGGNIGHAQDMRNLLRLVRRMLPYDEAHFLFVGQGDEVELVNSLSKQWELKNLTYLPALTQSEFKILLSEIDVGLFSLSKHHTAYNFPGKILGYMVNSIPILGSVNDGNDLMSLINDANAGMIYINGNDEELFQAALALLKDKNLRHNMGECALSLLRKEFDVEGVAVEILRKVTEFYEENRSENN</sequence>
<dbReference type="PANTHER" id="PTHR12526">
    <property type="entry name" value="GLYCOSYLTRANSFERASE"/>
    <property type="match status" value="1"/>
</dbReference>
<dbReference type="RefSeq" id="WP_054412671.1">
    <property type="nucleotide sequence ID" value="NZ_BBVF01000026.1"/>
</dbReference>
<reference evidence="2" key="1">
    <citation type="journal article" date="2017" name="Carbohydr. Res.">
        <title>Structures and gene clusters of the O-antigens of Escherichia albertii O3, O4, O6, and O7.</title>
        <authorList>
            <person name="Naumenko O.I."/>
            <person name="Zheng H."/>
            <person name="Senchenkova S.N."/>
            <person name="Wang H."/>
            <person name="Li Q."/>
            <person name="Shashkov A.S."/>
            <person name="Wang J."/>
            <person name="Knirel Y.A."/>
            <person name="Xiong Y."/>
        </authorList>
    </citation>
    <scope>NUCLEOTIDE SEQUENCE</scope>
    <source>
        <strain evidence="2">SP140724</strain>
    </source>
</reference>
<proteinExistence type="predicted"/>
<dbReference type="Pfam" id="PF00534">
    <property type="entry name" value="Glycos_transf_1"/>
    <property type="match status" value="1"/>
</dbReference>
<dbReference type="PANTHER" id="PTHR12526:SF609">
    <property type="entry name" value="LIPOPOLYSACCHARIDE BIOSYNTHESIS PROTEIN"/>
    <property type="match status" value="1"/>
</dbReference>